<organism evidence="1 2">
    <name type="scientific">Apiospora rasikravindrae</name>
    <dbReference type="NCBI Taxonomy" id="990691"/>
    <lineage>
        <taxon>Eukaryota</taxon>
        <taxon>Fungi</taxon>
        <taxon>Dikarya</taxon>
        <taxon>Ascomycota</taxon>
        <taxon>Pezizomycotina</taxon>
        <taxon>Sordariomycetes</taxon>
        <taxon>Xylariomycetidae</taxon>
        <taxon>Amphisphaeriales</taxon>
        <taxon>Apiosporaceae</taxon>
        <taxon>Apiospora</taxon>
    </lineage>
</organism>
<name>A0ABR1TDS4_9PEZI</name>
<accession>A0ABR1TDS4</accession>
<proteinExistence type="predicted"/>
<dbReference type="Proteomes" id="UP001444661">
    <property type="component" value="Unassembled WGS sequence"/>
</dbReference>
<evidence type="ECO:0000313" key="1">
    <source>
        <dbReference type="EMBL" id="KAK8044742.1"/>
    </source>
</evidence>
<keyword evidence="2" id="KW-1185">Reference proteome</keyword>
<protein>
    <submittedName>
        <fullName evidence="1">Uncharacterized protein</fullName>
    </submittedName>
</protein>
<reference evidence="1 2" key="1">
    <citation type="submission" date="2023-01" db="EMBL/GenBank/DDBJ databases">
        <title>Analysis of 21 Apiospora genomes using comparative genomics revels a genus with tremendous synthesis potential of carbohydrate active enzymes and secondary metabolites.</title>
        <authorList>
            <person name="Sorensen T."/>
        </authorList>
    </citation>
    <scope>NUCLEOTIDE SEQUENCE [LARGE SCALE GENOMIC DNA]</scope>
    <source>
        <strain evidence="1 2">CBS 33761</strain>
    </source>
</reference>
<sequence>MEAAQPIMTRWVPRAALAAAEALAKVNGKGPNPFAKRMLGPAQTILLSAPPQAQQAAAQLVGGQVGGSQAICGLCGTAKLRHNRVLGDIGILPCSHRWGSLQGDPVKRMSGLSGLSGYEQSL</sequence>
<dbReference type="EMBL" id="JAQQWK010000003">
    <property type="protein sequence ID" value="KAK8044742.1"/>
    <property type="molecule type" value="Genomic_DNA"/>
</dbReference>
<gene>
    <name evidence="1" type="ORF">PG993_004766</name>
</gene>
<comment type="caution">
    <text evidence="1">The sequence shown here is derived from an EMBL/GenBank/DDBJ whole genome shotgun (WGS) entry which is preliminary data.</text>
</comment>
<evidence type="ECO:0000313" key="2">
    <source>
        <dbReference type="Proteomes" id="UP001444661"/>
    </source>
</evidence>